<sequence>MARTTVIGACPHDCPDTCSILTTVEDGKAIAVRGNPDHPFTRGRLCVKVNNYEERVYSDKRVLYPLKRVGPKGTKQFQRISWEEALATIASRWTSVIAEHGAQAILPYSYLGTQGIINGLNVGDPLFNKLGATVLERTFCDSASCTAYMMTIGHTPGVDPESFVHSKYIVLWACNTLSTNSHHWPFIEQAKKAGAKLVVIDPVRTRTARLADWHIPIRPGTDAALALAMIHVIIKENLIDRDYVDKYTVGYDELAARASSYTPEFASQETGIPVDDIVKLAREYATTPPAVVRIGVAVERHAGGGQTVRAIACLPGLIGAWKHVGGGLLQLPIWAFPIRWDVLMRPDLQPEKMRVLNSWRLGAALTGELGFDPPIKALFVYNANPMAMVTEQGKLEKGLEREDLFTVVSEHFLTDTAKYADIVLPATTQLEQKDIMFSWGHLYLSYNNQAIAPLGEAVSNTELFRRLARAMAITDPALFRSDDEIIEASLDWSSPVLAGITLDGIKAKGYARLNMPAPADWAPHREGNFPTASGKCEFSSTIAGGGNFVVPLFRQGYNGDQDAAPVDPLPHYIPPNENPRTAPMLATRYPLSLISPKSHAFLNSNYGNLPAQTAQAGEEQAVLLNPDDAAQRGIVAGAPIRVFNHRGAFEAFATVSADVMPGVVVAPSGYWQRSNRNGATVHVLTPPAFADLGRAPTFSDILVQVSGA</sequence>
<evidence type="ECO:0000313" key="10">
    <source>
        <dbReference type="Proteomes" id="UP000290565"/>
    </source>
</evidence>
<proteinExistence type="inferred from homology"/>
<dbReference type="Pfam" id="PF01568">
    <property type="entry name" value="Molydop_binding"/>
    <property type="match status" value="1"/>
</dbReference>
<dbReference type="Pfam" id="PF04879">
    <property type="entry name" value="Molybdop_Fe4S4"/>
    <property type="match status" value="1"/>
</dbReference>
<keyword evidence="4" id="KW-0479">Metal-binding</keyword>
<dbReference type="PANTHER" id="PTHR43742:SF6">
    <property type="entry name" value="OXIDOREDUCTASE YYAE-RELATED"/>
    <property type="match status" value="1"/>
</dbReference>
<organism evidence="9 10">
    <name type="scientific">Bradyrhizobium zhanjiangense</name>
    <dbReference type="NCBI Taxonomy" id="1325107"/>
    <lineage>
        <taxon>Bacteria</taxon>
        <taxon>Pseudomonadati</taxon>
        <taxon>Pseudomonadota</taxon>
        <taxon>Alphaproteobacteria</taxon>
        <taxon>Hyphomicrobiales</taxon>
        <taxon>Nitrobacteraceae</taxon>
        <taxon>Bradyrhizobium</taxon>
    </lineage>
</organism>
<dbReference type="InterPro" id="IPR050612">
    <property type="entry name" value="Prok_Mopterin_Oxidored"/>
</dbReference>
<dbReference type="GO" id="GO:0043546">
    <property type="term" value="F:molybdopterin cofactor binding"/>
    <property type="evidence" value="ECO:0007669"/>
    <property type="project" value="InterPro"/>
</dbReference>
<feature type="domain" description="4Fe-4S Mo/W bis-MGD-type" evidence="8">
    <location>
        <begin position="3"/>
        <end position="60"/>
    </location>
</feature>
<dbReference type="Proteomes" id="UP000290565">
    <property type="component" value="Unassembled WGS sequence"/>
</dbReference>
<keyword evidence="3" id="KW-0500">Molybdenum</keyword>
<dbReference type="InterPro" id="IPR006656">
    <property type="entry name" value="Mopterin_OxRdtase"/>
</dbReference>
<dbReference type="EMBL" id="LBJM01000055">
    <property type="protein sequence ID" value="RXH39086.1"/>
    <property type="molecule type" value="Genomic_DNA"/>
</dbReference>
<dbReference type="SUPFAM" id="SSF53706">
    <property type="entry name" value="Formate dehydrogenase/DMSO reductase, domains 1-3"/>
    <property type="match status" value="1"/>
</dbReference>
<dbReference type="InterPro" id="IPR037920">
    <property type="entry name" value="YoaE_C"/>
</dbReference>
<dbReference type="RefSeq" id="WP_128945684.1">
    <property type="nucleotide sequence ID" value="NZ_LBJM01000055.1"/>
</dbReference>
<comment type="caution">
    <text evidence="9">The sequence shown here is derived from an EMBL/GenBank/DDBJ whole genome shotgun (WGS) entry which is preliminary data.</text>
</comment>
<evidence type="ECO:0000256" key="1">
    <source>
        <dbReference type="ARBA" id="ARBA00001942"/>
    </source>
</evidence>
<comment type="cofactor">
    <cofactor evidence="1">
        <name>Mo-bis(molybdopterin guanine dinucleotide)</name>
        <dbReference type="ChEBI" id="CHEBI:60539"/>
    </cofactor>
</comment>
<dbReference type="InterPro" id="IPR006963">
    <property type="entry name" value="Mopterin_OxRdtase_4Fe-4S_dom"/>
</dbReference>
<dbReference type="SUPFAM" id="SSF50692">
    <property type="entry name" value="ADC-like"/>
    <property type="match status" value="1"/>
</dbReference>
<dbReference type="PANTHER" id="PTHR43742">
    <property type="entry name" value="TRIMETHYLAMINE-N-OXIDE REDUCTASE"/>
    <property type="match status" value="1"/>
</dbReference>
<dbReference type="SMART" id="SM00926">
    <property type="entry name" value="Molybdop_Fe4S4"/>
    <property type="match status" value="1"/>
</dbReference>
<keyword evidence="5" id="KW-0560">Oxidoreductase</keyword>
<dbReference type="PROSITE" id="PS00490">
    <property type="entry name" value="MOLYBDOPTERIN_PROK_2"/>
    <property type="match status" value="1"/>
</dbReference>
<protein>
    <submittedName>
        <fullName evidence="9">Molybdopterin oxidoreductase</fullName>
    </submittedName>
</protein>
<dbReference type="InterPro" id="IPR006657">
    <property type="entry name" value="MoPterin_dinucl-bd_dom"/>
</dbReference>
<evidence type="ECO:0000259" key="8">
    <source>
        <dbReference type="PROSITE" id="PS51669"/>
    </source>
</evidence>
<dbReference type="GO" id="GO:0051536">
    <property type="term" value="F:iron-sulfur cluster binding"/>
    <property type="evidence" value="ECO:0007669"/>
    <property type="project" value="UniProtKB-KW"/>
</dbReference>
<evidence type="ECO:0000256" key="5">
    <source>
        <dbReference type="ARBA" id="ARBA00023002"/>
    </source>
</evidence>
<dbReference type="CDD" id="cd02786">
    <property type="entry name" value="MopB_CT_3"/>
    <property type="match status" value="1"/>
</dbReference>
<name>A0A4Q0SML1_9BRAD</name>
<keyword evidence="7" id="KW-0411">Iron-sulfur</keyword>
<dbReference type="GO" id="GO:0046872">
    <property type="term" value="F:metal ion binding"/>
    <property type="evidence" value="ECO:0007669"/>
    <property type="project" value="UniProtKB-KW"/>
</dbReference>
<comment type="similarity">
    <text evidence="2">Belongs to the prokaryotic molybdopterin-containing oxidoreductase family.</text>
</comment>
<dbReference type="Gene3D" id="3.40.50.740">
    <property type="match status" value="1"/>
</dbReference>
<dbReference type="Gene3D" id="2.40.40.20">
    <property type="match status" value="1"/>
</dbReference>
<evidence type="ECO:0000256" key="4">
    <source>
        <dbReference type="ARBA" id="ARBA00022723"/>
    </source>
</evidence>
<dbReference type="InterPro" id="IPR006655">
    <property type="entry name" value="Mopterin_OxRdtase_prok_CS"/>
</dbReference>
<dbReference type="Pfam" id="PF00384">
    <property type="entry name" value="Molybdopterin"/>
    <property type="match status" value="1"/>
</dbReference>
<dbReference type="Gene3D" id="2.20.25.90">
    <property type="entry name" value="ADC-like domains"/>
    <property type="match status" value="1"/>
</dbReference>
<gene>
    <name evidence="9" type="ORF">XH94_20555</name>
</gene>
<reference evidence="9 10" key="1">
    <citation type="submission" date="2015-04" db="EMBL/GenBank/DDBJ databases">
        <title>Comparative genomics of rhizobia nodulating Arachis hypogaea in China.</title>
        <authorList>
            <person name="Li Y."/>
        </authorList>
    </citation>
    <scope>NUCLEOTIDE SEQUENCE [LARGE SCALE GENOMIC DNA]</scope>
    <source>
        <strain evidence="9 10">CCBAU 51787</strain>
    </source>
</reference>
<dbReference type="Gene3D" id="3.30.2070.10">
    <property type="entry name" value="Formate dehydrogenase/DMSO reductase"/>
    <property type="match status" value="1"/>
</dbReference>
<dbReference type="GO" id="GO:0016491">
    <property type="term" value="F:oxidoreductase activity"/>
    <property type="evidence" value="ECO:0007669"/>
    <property type="project" value="UniProtKB-KW"/>
</dbReference>
<evidence type="ECO:0000256" key="3">
    <source>
        <dbReference type="ARBA" id="ARBA00022505"/>
    </source>
</evidence>
<evidence type="ECO:0000256" key="7">
    <source>
        <dbReference type="ARBA" id="ARBA00023014"/>
    </source>
</evidence>
<dbReference type="Gene3D" id="3.40.228.10">
    <property type="entry name" value="Dimethylsulfoxide Reductase, domain 2"/>
    <property type="match status" value="1"/>
</dbReference>
<evidence type="ECO:0000313" key="9">
    <source>
        <dbReference type="EMBL" id="RXH39086.1"/>
    </source>
</evidence>
<accession>A0A4Q0SML1</accession>
<dbReference type="AlphaFoldDB" id="A0A4Q0SML1"/>
<evidence type="ECO:0000256" key="6">
    <source>
        <dbReference type="ARBA" id="ARBA00023004"/>
    </source>
</evidence>
<dbReference type="InterPro" id="IPR009010">
    <property type="entry name" value="Asp_de-COase-like_dom_sf"/>
</dbReference>
<dbReference type="PROSITE" id="PS51669">
    <property type="entry name" value="4FE4S_MOW_BIS_MGD"/>
    <property type="match status" value="1"/>
</dbReference>
<dbReference type="CDD" id="cd02766">
    <property type="entry name" value="MopB_3"/>
    <property type="match status" value="1"/>
</dbReference>
<keyword evidence="6" id="KW-0408">Iron</keyword>
<evidence type="ECO:0000256" key="2">
    <source>
        <dbReference type="ARBA" id="ARBA00010312"/>
    </source>
</evidence>